<dbReference type="Proteomes" id="UP001259420">
    <property type="component" value="Unassembled WGS sequence"/>
</dbReference>
<gene>
    <name evidence="1" type="ORF">J2X87_004462</name>
</gene>
<evidence type="ECO:0000313" key="2">
    <source>
        <dbReference type="Proteomes" id="UP001259420"/>
    </source>
</evidence>
<dbReference type="EMBL" id="JAVDSD010000011">
    <property type="protein sequence ID" value="MDR6609362.1"/>
    <property type="molecule type" value="Genomic_DNA"/>
</dbReference>
<reference evidence="1" key="1">
    <citation type="submission" date="2023-07" db="EMBL/GenBank/DDBJ databases">
        <title>Sorghum-associated microbial communities from plants grown in Nebraska, USA.</title>
        <authorList>
            <person name="Schachtman D."/>
        </authorList>
    </citation>
    <scope>NUCLEOTIDE SEQUENCE</scope>
    <source>
        <strain evidence="1">BE46</strain>
    </source>
</reference>
<evidence type="ECO:0000313" key="1">
    <source>
        <dbReference type="EMBL" id="MDR6609362.1"/>
    </source>
</evidence>
<accession>A0ACC6JSY9</accession>
<sequence>MNAEKIESWIKKLGFNYDELISQGVVFDNVLEALYPDADLLDMDLETGVSLSFWAETKKLETLFVTLKKTMPEVIEYTGALPLPFALEMTQSEVHAIFGEPVESRGPVRMPEPMGQTGGWESYPLDPVVYPGKKVTFQYTSAMEVKTLVFTLIDKGHD</sequence>
<organism evidence="1 2">
    <name type="scientific">Pseudomonas synxantha</name>
    <dbReference type="NCBI Taxonomy" id="47883"/>
    <lineage>
        <taxon>Bacteria</taxon>
        <taxon>Pseudomonadati</taxon>
        <taxon>Pseudomonadota</taxon>
        <taxon>Gammaproteobacteria</taxon>
        <taxon>Pseudomonadales</taxon>
        <taxon>Pseudomonadaceae</taxon>
        <taxon>Pseudomonas</taxon>
    </lineage>
</organism>
<protein>
    <submittedName>
        <fullName evidence="1">Uncharacterized protein</fullName>
    </submittedName>
</protein>
<proteinExistence type="predicted"/>
<comment type="caution">
    <text evidence="1">The sequence shown here is derived from an EMBL/GenBank/DDBJ whole genome shotgun (WGS) entry which is preliminary data.</text>
</comment>
<name>A0ACC6JSY9_9PSED</name>
<keyword evidence="2" id="KW-1185">Reference proteome</keyword>